<evidence type="ECO:0000313" key="3">
    <source>
        <dbReference type="EMBL" id="KRL08062.1"/>
    </source>
</evidence>
<proteinExistence type="inferred from homology"/>
<dbReference type="Proteomes" id="UP000051330">
    <property type="component" value="Unassembled WGS sequence"/>
</dbReference>
<dbReference type="OrthoDB" id="4975281at2"/>
<dbReference type="InterPro" id="IPR018778">
    <property type="entry name" value="T7SS_EssB"/>
</dbReference>
<comment type="caution">
    <text evidence="3">The sequence shown here is derived from an EMBL/GenBank/DDBJ whole genome shotgun (WGS) entry which is preliminary data.</text>
</comment>
<evidence type="ECO:0000313" key="4">
    <source>
        <dbReference type="Proteomes" id="UP000051330"/>
    </source>
</evidence>
<dbReference type="InterPro" id="IPR042565">
    <property type="entry name" value="T7SS_EssB_C"/>
</dbReference>
<dbReference type="Gene3D" id="1.25.40.680">
    <property type="entry name" value="Type VII secretion system EssB, C-terminal-like domain"/>
    <property type="match status" value="1"/>
</dbReference>
<keyword evidence="2" id="KW-0812">Transmembrane</keyword>
<keyword evidence="2" id="KW-0472">Membrane</keyword>
<name>A0A0R1MJF8_9LACO</name>
<dbReference type="EMBL" id="AZEC01000028">
    <property type="protein sequence ID" value="KRL08062.1"/>
    <property type="molecule type" value="Genomic_DNA"/>
</dbReference>
<sequence>MITMNDGFQTINGAQQDNQLSVFLAPNQYEPKAESVLAAELTKHSFFLAGQAQPQDSGELRIDYTIPVGYRSLTEFKQKANMAQRLAKTIQLLHIADFQQGKVVPFIHPDNIFVSGEDFAIAHRGIERLIVPTAHPGDAFMAQLRALIISTLKPKMHFEDLVQGAPGTADRLVRKINTAETTTDLQAILHQAYQEVTKNQSVVRTSRYRTFKWLGIAASVVVLFAIGGLLYTFGVFVPQQNRVIAGQSAYAVGDYNTVTTTLKNDDPKELPASVQYILATSYVNLDSLNKKQKQEITNNLSPKTGTNTLLYWINLGRGHFSQALDLAKNIGDNQLTLYAYTKLYDATKADNNLSGNTKQERLNNYEQNIKKYAKAIGGTSND</sequence>
<evidence type="ECO:0008006" key="5">
    <source>
        <dbReference type="Google" id="ProtNLM"/>
    </source>
</evidence>
<keyword evidence="2" id="KW-1133">Transmembrane helix</keyword>
<dbReference type="Pfam" id="PF10140">
    <property type="entry name" value="YukC"/>
    <property type="match status" value="1"/>
</dbReference>
<protein>
    <recommendedName>
        <fullName evidence="5">Type VII secretion protein EssB</fullName>
    </recommendedName>
</protein>
<evidence type="ECO:0000256" key="1">
    <source>
        <dbReference type="ARBA" id="ARBA00010163"/>
    </source>
</evidence>
<dbReference type="Gene3D" id="1.10.510.10">
    <property type="entry name" value="Transferase(Phosphotransferase) domain 1"/>
    <property type="match status" value="1"/>
</dbReference>
<keyword evidence="4" id="KW-1185">Reference proteome</keyword>
<dbReference type="STRING" id="1423792.FD09_GL001708"/>
<gene>
    <name evidence="3" type="ORF">FD09_GL001708</name>
</gene>
<dbReference type="AlphaFoldDB" id="A0A0R1MJF8"/>
<reference evidence="3 4" key="1">
    <citation type="journal article" date="2015" name="Genome Announc.">
        <title>Expanding the biotechnology potential of lactobacilli through comparative genomics of 213 strains and associated genera.</title>
        <authorList>
            <person name="Sun Z."/>
            <person name="Harris H.M."/>
            <person name="McCann A."/>
            <person name="Guo C."/>
            <person name="Argimon S."/>
            <person name="Zhang W."/>
            <person name="Yang X."/>
            <person name="Jeffery I.B."/>
            <person name="Cooney J.C."/>
            <person name="Kagawa T.F."/>
            <person name="Liu W."/>
            <person name="Song Y."/>
            <person name="Salvetti E."/>
            <person name="Wrobel A."/>
            <person name="Rasinkangas P."/>
            <person name="Parkhill J."/>
            <person name="Rea M.C."/>
            <person name="O'Sullivan O."/>
            <person name="Ritari J."/>
            <person name="Douillard F.P."/>
            <person name="Paul Ross R."/>
            <person name="Yang R."/>
            <person name="Briner A.E."/>
            <person name="Felis G.E."/>
            <person name="de Vos W.M."/>
            <person name="Barrangou R."/>
            <person name="Klaenhammer T.R."/>
            <person name="Caufield P.W."/>
            <person name="Cui Y."/>
            <person name="Zhang H."/>
            <person name="O'Toole P.W."/>
        </authorList>
    </citation>
    <scope>NUCLEOTIDE SEQUENCE [LARGE SCALE GENOMIC DNA]</scope>
    <source>
        <strain evidence="3 4">DSM 12744</strain>
    </source>
</reference>
<organism evidence="3 4">
    <name type="scientific">Schleiferilactobacillus perolens DSM 12744</name>
    <dbReference type="NCBI Taxonomy" id="1423792"/>
    <lineage>
        <taxon>Bacteria</taxon>
        <taxon>Bacillati</taxon>
        <taxon>Bacillota</taxon>
        <taxon>Bacilli</taxon>
        <taxon>Lactobacillales</taxon>
        <taxon>Lactobacillaceae</taxon>
        <taxon>Schleiferilactobacillus</taxon>
    </lineage>
</organism>
<feature type="transmembrane region" description="Helical" evidence="2">
    <location>
        <begin position="213"/>
        <end position="237"/>
    </location>
</feature>
<accession>A0A0R1MJF8</accession>
<dbReference type="NCBIfam" id="TIGR03926">
    <property type="entry name" value="T7_EssB"/>
    <property type="match status" value="1"/>
</dbReference>
<evidence type="ECO:0000256" key="2">
    <source>
        <dbReference type="SAM" id="Phobius"/>
    </source>
</evidence>
<dbReference type="PATRIC" id="fig|1423792.3.peg.1732"/>
<dbReference type="RefSeq" id="WP_057822520.1">
    <property type="nucleotide sequence ID" value="NZ_AZEC01000028.1"/>
</dbReference>
<comment type="similarity">
    <text evidence="1">Belongs to the EssB family.</text>
</comment>